<comment type="subcellular location">
    <subcellularLocation>
        <location evidence="2">Secreted</location>
    </subcellularLocation>
</comment>
<proteinExistence type="inferred from homology"/>
<accession>A0A665V8K9</accession>
<dbReference type="GO" id="GO:0005179">
    <property type="term" value="F:hormone activity"/>
    <property type="evidence" value="ECO:0007669"/>
    <property type="project" value="UniProtKB-KW"/>
</dbReference>
<dbReference type="InterPro" id="IPR018142">
    <property type="entry name" value="Somatostatin/Cortistatin_C"/>
</dbReference>
<evidence type="ECO:0000256" key="4">
    <source>
        <dbReference type="ARBA" id="ARBA00022525"/>
    </source>
</evidence>
<comment type="function">
    <text evidence="1">Somatostatin inhibits the release of somatotropin.</text>
</comment>
<evidence type="ECO:0000313" key="10">
    <source>
        <dbReference type="Ensembl" id="ENSENLP00000028059.1"/>
    </source>
</evidence>
<evidence type="ECO:0000256" key="3">
    <source>
        <dbReference type="ARBA" id="ARBA00008327"/>
    </source>
</evidence>
<evidence type="ECO:0000259" key="9">
    <source>
        <dbReference type="Pfam" id="PF03002"/>
    </source>
</evidence>
<keyword evidence="5" id="KW-0165">Cleavage on pair of basic residues</keyword>
<comment type="similarity">
    <text evidence="3">Belongs to the somatostatin family.</text>
</comment>
<dbReference type="Proteomes" id="UP000472264">
    <property type="component" value="Chromosome 18"/>
</dbReference>
<dbReference type="Pfam" id="PF03002">
    <property type="entry name" value="Somatostatin"/>
    <property type="match status" value="1"/>
</dbReference>
<dbReference type="Ensembl" id="ENSENLT00000028900.1">
    <property type="protein sequence ID" value="ENSENLP00000028059.1"/>
    <property type="gene ID" value="ENSENLG00000012520.1"/>
</dbReference>
<evidence type="ECO:0000256" key="1">
    <source>
        <dbReference type="ARBA" id="ARBA00003524"/>
    </source>
</evidence>
<protein>
    <recommendedName>
        <fullName evidence="9">Somatostatin/Cortistatin C-terminal domain-containing protein</fullName>
    </recommendedName>
</protein>
<dbReference type="GO" id="GO:0030334">
    <property type="term" value="P:regulation of cell migration"/>
    <property type="evidence" value="ECO:0007669"/>
    <property type="project" value="TreeGrafter"/>
</dbReference>
<dbReference type="InParanoid" id="A0A665V8K9"/>
<keyword evidence="4" id="KW-0964">Secreted</keyword>
<evidence type="ECO:0000313" key="11">
    <source>
        <dbReference type="Proteomes" id="UP000472264"/>
    </source>
</evidence>
<reference evidence="10" key="2">
    <citation type="submission" date="2025-08" db="UniProtKB">
        <authorList>
            <consortium name="Ensembl"/>
        </authorList>
    </citation>
    <scope>IDENTIFICATION</scope>
</reference>
<reference evidence="10" key="1">
    <citation type="submission" date="2021-04" db="EMBL/GenBank/DDBJ databases">
        <authorList>
            <consortium name="Wellcome Sanger Institute Data Sharing"/>
        </authorList>
    </citation>
    <scope>NUCLEOTIDE SEQUENCE [LARGE SCALE GENOMIC DNA]</scope>
</reference>
<keyword evidence="7" id="KW-1015">Disulfide bond</keyword>
<evidence type="ECO:0000256" key="2">
    <source>
        <dbReference type="ARBA" id="ARBA00004613"/>
    </source>
</evidence>
<dbReference type="GO" id="GO:0005615">
    <property type="term" value="C:extracellular space"/>
    <property type="evidence" value="ECO:0007669"/>
    <property type="project" value="TreeGrafter"/>
</dbReference>
<keyword evidence="11" id="KW-1185">Reference proteome</keyword>
<evidence type="ECO:0000256" key="5">
    <source>
        <dbReference type="ARBA" id="ARBA00022685"/>
    </source>
</evidence>
<sequence>MKRLIYQLNTSSSVITNSSCTAGWLVAVLFELFFFLPPCTSSVLQREPGNIRGGLFSLLFEVEMLGFEVQVLLVALFSSALLDFDHSLLLKFMSELMTTRADQMLPELEEEEVGVRAQMMRRHLPLSQRERKAGCRNFFWKTFTSC</sequence>
<evidence type="ECO:0000256" key="8">
    <source>
        <dbReference type="SAM" id="Phobius"/>
    </source>
</evidence>
<keyword evidence="8" id="KW-0472">Membrane</keyword>
<dbReference type="InterPro" id="IPR004250">
    <property type="entry name" value="Somatostatin"/>
</dbReference>
<dbReference type="AlphaFoldDB" id="A0A665V8K9"/>
<dbReference type="PANTHER" id="PTHR10558">
    <property type="entry name" value="SOMATOSTATIN"/>
    <property type="match status" value="1"/>
</dbReference>
<feature type="domain" description="Somatostatin/Cortistatin C-terminal" evidence="9">
    <location>
        <begin position="129"/>
        <end position="146"/>
    </location>
</feature>
<evidence type="ECO:0000256" key="7">
    <source>
        <dbReference type="ARBA" id="ARBA00023157"/>
    </source>
</evidence>
<keyword evidence="8" id="KW-0812">Transmembrane</keyword>
<keyword evidence="6" id="KW-0372">Hormone</keyword>
<name>A0A665V8K9_ECHNA</name>
<feature type="transmembrane region" description="Helical" evidence="8">
    <location>
        <begin position="21"/>
        <end position="44"/>
    </location>
</feature>
<evidence type="ECO:0000256" key="6">
    <source>
        <dbReference type="ARBA" id="ARBA00022702"/>
    </source>
</evidence>
<keyword evidence="8" id="KW-1133">Transmembrane helix</keyword>
<organism evidence="10 11">
    <name type="scientific">Echeneis naucrates</name>
    <name type="common">Live sharksucker</name>
    <dbReference type="NCBI Taxonomy" id="173247"/>
    <lineage>
        <taxon>Eukaryota</taxon>
        <taxon>Metazoa</taxon>
        <taxon>Chordata</taxon>
        <taxon>Craniata</taxon>
        <taxon>Vertebrata</taxon>
        <taxon>Euteleostomi</taxon>
        <taxon>Actinopterygii</taxon>
        <taxon>Neopterygii</taxon>
        <taxon>Teleostei</taxon>
        <taxon>Neoteleostei</taxon>
        <taxon>Acanthomorphata</taxon>
        <taxon>Carangaria</taxon>
        <taxon>Carangiformes</taxon>
        <taxon>Echeneidae</taxon>
        <taxon>Echeneis</taxon>
    </lineage>
</organism>
<reference evidence="10" key="3">
    <citation type="submission" date="2025-09" db="UniProtKB">
        <authorList>
            <consortium name="Ensembl"/>
        </authorList>
    </citation>
    <scope>IDENTIFICATION</scope>
</reference>